<dbReference type="InterPro" id="IPR001375">
    <property type="entry name" value="Peptidase_S9_cat"/>
</dbReference>
<dbReference type="SUPFAM" id="SSF53474">
    <property type="entry name" value="alpha/beta-Hydrolases"/>
    <property type="match status" value="1"/>
</dbReference>
<dbReference type="EMBL" id="CAWUHD010000015">
    <property type="protein sequence ID" value="CAK7214736.1"/>
    <property type="molecule type" value="Genomic_DNA"/>
</dbReference>
<dbReference type="Proteomes" id="UP001642482">
    <property type="component" value="Unassembled WGS sequence"/>
</dbReference>
<evidence type="ECO:0000256" key="2">
    <source>
        <dbReference type="ARBA" id="ARBA00022801"/>
    </source>
</evidence>
<dbReference type="Gene3D" id="3.40.50.1820">
    <property type="entry name" value="alpha/beta hydrolase"/>
    <property type="match status" value="1"/>
</dbReference>
<keyword evidence="1 3" id="KW-0732">Signal</keyword>
<dbReference type="Pfam" id="PF00326">
    <property type="entry name" value="Peptidase_S9"/>
    <property type="match status" value="1"/>
</dbReference>
<accession>A0ABP0B5C6</accession>
<organism evidence="5 6">
    <name type="scientific">Sporothrix eucalyptigena</name>
    <dbReference type="NCBI Taxonomy" id="1812306"/>
    <lineage>
        <taxon>Eukaryota</taxon>
        <taxon>Fungi</taxon>
        <taxon>Dikarya</taxon>
        <taxon>Ascomycota</taxon>
        <taxon>Pezizomycotina</taxon>
        <taxon>Sordariomycetes</taxon>
        <taxon>Sordariomycetidae</taxon>
        <taxon>Ophiostomatales</taxon>
        <taxon>Ophiostomataceae</taxon>
        <taxon>Sporothrix</taxon>
    </lineage>
</organism>
<evidence type="ECO:0000256" key="3">
    <source>
        <dbReference type="SAM" id="SignalP"/>
    </source>
</evidence>
<dbReference type="InterPro" id="IPR029058">
    <property type="entry name" value="AB_hydrolase_fold"/>
</dbReference>
<evidence type="ECO:0000256" key="1">
    <source>
        <dbReference type="ARBA" id="ARBA00022729"/>
    </source>
</evidence>
<gene>
    <name evidence="5" type="ORF">SEUCBS140593_002291</name>
</gene>
<evidence type="ECO:0000313" key="6">
    <source>
        <dbReference type="Proteomes" id="UP001642482"/>
    </source>
</evidence>
<dbReference type="InterPro" id="IPR050955">
    <property type="entry name" value="Plant_Biomass_Hydrol_Est"/>
</dbReference>
<keyword evidence="2" id="KW-0378">Hydrolase</keyword>
<feature type="domain" description="Peptidase S9 prolyl oligopeptidase catalytic" evidence="4">
    <location>
        <begin position="93"/>
        <end position="160"/>
    </location>
</feature>
<dbReference type="PANTHER" id="PTHR43037">
    <property type="entry name" value="UNNAMED PRODUCT-RELATED"/>
    <property type="match status" value="1"/>
</dbReference>
<name>A0ABP0B5C6_9PEZI</name>
<reference evidence="5 6" key="1">
    <citation type="submission" date="2024-01" db="EMBL/GenBank/DDBJ databases">
        <authorList>
            <person name="Allen C."/>
            <person name="Tagirdzhanova G."/>
        </authorList>
    </citation>
    <scope>NUCLEOTIDE SEQUENCE [LARGE SCALE GENOMIC DNA]</scope>
</reference>
<keyword evidence="6" id="KW-1185">Reference proteome</keyword>
<sequence length="291" mass="30826">MVSSIYVSLLAAATLTQAASLQPVANFGDNPTKLQMNIYVPDKLAAKPPVIIVDTFGRVAKGLPGYADKLGFILIFPQTPNTCWDCISKASLRHDGGGDSQGLVNMVNYTLDKYKGDSTKVFVTGSSSGGMMTNVLVGAYPDMFAGGASFSGTPDFACWAGAGVPASGADPDCATAKKPTTPQQWGDLARGADPSFNASATAKRPIMQIWHGTIDNVVSYSYLANQLDQWSNVFGVSFTKNVTNDPEKGYTKMVYGDGTQVVGYSAQGVGHIVPFHEEQVLQFWGLLPASS</sequence>
<feature type="chain" id="PRO_5046217095" description="Peptidase S9 prolyl oligopeptidase catalytic domain-containing protein" evidence="3">
    <location>
        <begin position="19"/>
        <end position="291"/>
    </location>
</feature>
<dbReference type="PANTHER" id="PTHR43037:SF5">
    <property type="entry name" value="FERULOYL ESTERASE"/>
    <property type="match status" value="1"/>
</dbReference>
<evidence type="ECO:0000313" key="5">
    <source>
        <dbReference type="EMBL" id="CAK7214736.1"/>
    </source>
</evidence>
<comment type="caution">
    <text evidence="5">The sequence shown here is derived from an EMBL/GenBank/DDBJ whole genome shotgun (WGS) entry which is preliminary data.</text>
</comment>
<evidence type="ECO:0000259" key="4">
    <source>
        <dbReference type="Pfam" id="PF00326"/>
    </source>
</evidence>
<feature type="signal peptide" evidence="3">
    <location>
        <begin position="1"/>
        <end position="18"/>
    </location>
</feature>
<protein>
    <recommendedName>
        <fullName evidence="4">Peptidase S9 prolyl oligopeptidase catalytic domain-containing protein</fullName>
    </recommendedName>
</protein>
<proteinExistence type="predicted"/>